<accession>A0A8I2YE97</accession>
<dbReference type="OrthoDB" id="10458343at2759"/>
<gene>
    <name evidence="1" type="ORF">JVT61DRAFT_12172</name>
</gene>
<keyword evidence="2" id="KW-1185">Reference proteome</keyword>
<reference evidence="1" key="1">
    <citation type="submission" date="2021-03" db="EMBL/GenBank/DDBJ databases">
        <title>Evolutionary innovations through gain and loss of genes in the ectomycorrhizal Boletales.</title>
        <authorList>
            <person name="Wu G."/>
            <person name="Miyauchi S."/>
            <person name="Morin E."/>
            <person name="Yang Z.-L."/>
            <person name="Xu J."/>
            <person name="Martin F.M."/>
        </authorList>
    </citation>
    <scope>NUCLEOTIDE SEQUENCE</scope>
    <source>
        <strain evidence="1">BR01</strain>
    </source>
</reference>
<name>A0A8I2YE97_9AGAM</name>
<comment type="caution">
    <text evidence="1">The sequence shown here is derived from an EMBL/GenBank/DDBJ whole genome shotgun (WGS) entry which is preliminary data.</text>
</comment>
<dbReference type="EMBL" id="JAGFBS010000053">
    <property type="protein sequence ID" value="KAG6370359.1"/>
    <property type="molecule type" value="Genomic_DNA"/>
</dbReference>
<organism evidence="1 2">
    <name type="scientific">Boletus reticuloceps</name>
    <dbReference type="NCBI Taxonomy" id="495285"/>
    <lineage>
        <taxon>Eukaryota</taxon>
        <taxon>Fungi</taxon>
        <taxon>Dikarya</taxon>
        <taxon>Basidiomycota</taxon>
        <taxon>Agaricomycotina</taxon>
        <taxon>Agaricomycetes</taxon>
        <taxon>Agaricomycetidae</taxon>
        <taxon>Boletales</taxon>
        <taxon>Boletineae</taxon>
        <taxon>Boletaceae</taxon>
        <taxon>Boletoideae</taxon>
        <taxon>Boletus</taxon>
    </lineage>
</organism>
<evidence type="ECO:0000313" key="2">
    <source>
        <dbReference type="Proteomes" id="UP000683000"/>
    </source>
</evidence>
<dbReference type="AlphaFoldDB" id="A0A8I2YE97"/>
<evidence type="ECO:0000313" key="1">
    <source>
        <dbReference type="EMBL" id="KAG6370359.1"/>
    </source>
</evidence>
<dbReference type="Proteomes" id="UP000683000">
    <property type="component" value="Unassembled WGS sequence"/>
</dbReference>
<sequence length="136" mass="15787">MAELRSTEHRRSLLISIREHHKHDFEVNKAELQVLKMLLDTKGLAKADVEGVELLQQETCRMELVVTDQEVTHFQDTVKWREQGGWYTPSTFKLNHHDNNIIYRDDSSDNGGDDGELALHQECSRPHHEPVLLLHV</sequence>
<proteinExistence type="predicted"/>
<protein>
    <submittedName>
        <fullName evidence="1">Uncharacterized protein</fullName>
    </submittedName>
</protein>